<dbReference type="CDD" id="cd06530">
    <property type="entry name" value="S26_SPase_I"/>
    <property type="match status" value="1"/>
</dbReference>
<comment type="subcellular location">
    <subcellularLocation>
        <location evidence="2">Cell membrane</location>
        <topology evidence="2">Single-pass type II membrane protein</topology>
    </subcellularLocation>
    <subcellularLocation>
        <location evidence="9">Membrane</location>
        <topology evidence="9">Single-pass type II membrane protein</topology>
    </subcellularLocation>
</comment>
<keyword evidence="12" id="KW-1185">Reference proteome</keyword>
<dbReference type="GO" id="GO:0004252">
    <property type="term" value="F:serine-type endopeptidase activity"/>
    <property type="evidence" value="ECO:0007669"/>
    <property type="project" value="InterPro"/>
</dbReference>
<dbReference type="NCBIfam" id="TIGR02227">
    <property type="entry name" value="sigpep_I_bact"/>
    <property type="match status" value="1"/>
</dbReference>
<dbReference type="AlphaFoldDB" id="A0A0M2PPW3"/>
<evidence type="ECO:0000256" key="5">
    <source>
        <dbReference type="ARBA" id="ARBA00022670"/>
    </source>
</evidence>
<reference evidence="11" key="1">
    <citation type="submission" date="2012-04" db="EMBL/GenBank/DDBJ databases">
        <authorList>
            <person name="Borisov I.G."/>
            <person name="Ivanikova N.V."/>
            <person name="Pinevich A.V."/>
        </authorList>
    </citation>
    <scope>NUCLEOTIDE SEQUENCE</scope>
    <source>
        <strain evidence="11">CALU 1027</strain>
    </source>
</reference>
<dbReference type="InterPro" id="IPR036286">
    <property type="entry name" value="LexA/Signal_pep-like_sf"/>
</dbReference>
<evidence type="ECO:0000256" key="2">
    <source>
        <dbReference type="ARBA" id="ARBA00004401"/>
    </source>
</evidence>
<keyword evidence="8" id="KW-1133">Transmembrane helix</keyword>
<dbReference type="GO" id="GO:0009003">
    <property type="term" value="F:signal peptidase activity"/>
    <property type="evidence" value="ECO:0007669"/>
    <property type="project" value="UniProtKB-EC"/>
</dbReference>
<keyword evidence="5 8" id="KW-0645">Protease</keyword>
<comment type="catalytic activity">
    <reaction evidence="1 8">
        <text>Cleavage of hydrophobic, N-terminal signal or leader sequences from secreted and periplasmic proteins.</text>
        <dbReference type="EC" id="3.4.21.89"/>
    </reaction>
</comment>
<feature type="active site" evidence="7">
    <location>
        <position position="100"/>
    </location>
</feature>
<feature type="active site" evidence="7">
    <location>
        <position position="50"/>
    </location>
</feature>
<dbReference type="PANTHER" id="PTHR43390">
    <property type="entry name" value="SIGNAL PEPTIDASE I"/>
    <property type="match status" value="1"/>
</dbReference>
<protein>
    <recommendedName>
        <fullName evidence="4 8">Signal peptidase I</fullName>
        <ecNumber evidence="4 8">3.4.21.89</ecNumber>
    </recommendedName>
</protein>
<evidence type="ECO:0000256" key="1">
    <source>
        <dbReference type="ARBA" id="ARBA00000677"/>
    </source>
</evidence>
<dbReference type="EMBL" id="AJTX02000010">
    <property type="protein sequence ID" value="KKI98294.1"/>
    <property type="molecule type" value="Genomic_DNA"/>
</dbReference>
<dbReference type="InterPro" id="IPR019756">
    <property type="entry name" value="Pept_S26A_signal_pept_1_Ser-AS"/>
</dbReference>
<keyword evidence="8" id="KW-0472">Membrane</keyword>
<evidence type="ECO:0000256" key="7">
    <source>
        <dbReference type="PIRSR" id="PIRSR600223-1"/>
    </source>
</evidence>
<dbReference type="Gene3D" id="2.10.109.10">
    <property type="entry name" value="Umud Fragment, subunit A"/>
    <property type="match status" value="1"/>
</dbReference>
<dbReference type="InterPro" id="IPR019757">
    <property type="entry name" value="Pept_S26A_signal_pept_1_Lys-AS"/>
</dbReference>
<evidence type="ECO:0000256" key="8">
    <source>
        <dbReference type="RuleBase" id="RU003993"/>
    </source>
</evidence>
<evidence type="ECO:0000313" key="12">
    <source>
        <dbReference type="Proteomes" id="UP000034681"/>
    </source>
</evidence>
<comment type="caution">
    <text evidence="11">The sequence shown here is derived from an EMBL/GenBank/DDBJ whole genome shotgun (WGS) entry which is preliminary data.</text>
</comment>
<evidence type="ECO:0000313" key="11">
    <source>
        <dbReference type="EMBL" id="KKI98294.1"/>
    </source>
</evidence>
<evidence type="ECO:0000259" key="10">
    <source>
        <dbReference type="Pfam" id="PF10502"/>
    </source>
</evidence>
<dbReference type="PANTHER" id="PTHR43390:SF1">
    <property type="entry name" value="CHLOROPLAST PROCESSING PEPTIDASE"/>
    <property type="match status" value="1"/>
</dbReference>
<dbReference type="PROSITE" id="PS00760">
    <property type="entry name" value="SPASE_I_2"/>
    <property type="match status" value="1"/>
</dbReference>
<evidence type="ECO:0000256" key="9">
    <source>
        <dbReference type="RuleBase" id="RU362042"/>
    </source>
</evidence>
<proteinExistence type="inferred from homology"/>
<dbReference type="GO" id="GO:0006465">
    <property type="term" value="P:signal peptide processing"/>
    <property type="evidence" value="ECO:0007669"/>
    <property type="project" value="InterPro"/>
</dbReference>
<gene>
    <name evidence="11" type="ORF">PROH_21455</name>
</gene>
<dbReference type="InterPro" id="IPR019758">
    <property type="entry name" value="Pept_S26A_signal_pept_1_CS"/>
</dbReference>
<name>A0A0M2PPW3_PROHO</name>
<evidence type="ECO:0000256" key="4">
    <source>
        <dbReference type="ARBA" id="ARBA00013208"/>
    </source>
</evidence>
<dbReference type="PRINTS" id="PR00727">
    <property type="entry name" value="LEADERPTASE"/>
</dbReference>
<dbReference type="Pfam" id="PF10502">
    <property type="entry name" value="Peptidase_S26"/>
    <property type="match status" value="1"/>
</dbReference>
<dbReference type="eggNOG" id="COG0681">
    <property type="taxonomic scope" value="Bacteria"/>
</dbReference>
<dbReference type="GO" id="GO:0005886">
    <property type="term" value="C:plasma membrane"/>
    <property type="evidence" value="ECO:0007669"/>
    <property type="project" value="UniProtKB-SubCell"/>
</dbReference>
<evidence type="ECO:0000256" key="6">
    <source>
        <dbReference type="ARBA" id="ARBA00022801"/>
    </source>
</evidence>
<organism evidence="11 12">
    <name type="scientific">Prochlorothrix hollandica PCC 9006 = CALU 1027</name>
    <dbReference type="NCBI Taxonomy" id="317619"/>
    <lineage>
        <taxon>Bacteria</taxon>
        <taxon>Bacillati</taxon>
        <taxon>Cyanobacteriota</taxon>
        <taxon>Cyanophyceae</taxon>
        <taxon>Prochlorotrichales</taxon>
        <taxon>Prochlorotrichaceae</taxon>
        <taxon>Prochlorothrix</taxon>
    </lineage>
</organism>
<dbReference type="InterPro" id="IPR019533">
    <property type="entry name" value="Peptidase_S26"/>
</dbReference>
<accession>A0A0M2PPW3</accession>
<feature type="transmembrane region" description="Helical" evidence="8">
    <location>
        <begin position="23"/>
        <end position="40"/>
    </location>
</feature>
<dbReference type="PROSITE" id="PS00761">
    <property type="entry name" value="SPASE_I_3"/>
    <property type="match status" value="1"/>
</dbReference>
<dbReference type="Proteomes" id="UP000034681">
    <property type="component" value="Unassembled WGS sequence"/>
</dbReference>
<dbReference type="SUPFAM" id="SSF51306">
    <property type="entry name" value="LexA/Signal peptidase"/>
    <property type="match status" value="1"/>
</dbReference>
<evidence type="ECO:0000256" key="3">
    <source>
        <dbReference type="ARBA" id="ARBA00009370"/>
    </source>
</evidence>
<dbReference type="InterPro" id="IPR000223">
    <property type="entry name" value="Pept_S26A_signal_pept_1"/>
</dbReference>
<dbReference type="STRING" id="317619.GCA_000332315_03136"/>
<dbReference type="EC" id="3.4.21.89" evidence="4 8"/>
<keyword evidence="6 8" id="KW-0378">Hydrolase</keyword>
<sequence>MEPQNSKPTVASSSFWQAQQENLVMLGVALALALVIRLFVAEPRYIPSASMVPTLAIDDRLVVEKVSYHFHDPKPGDIVVFQPPSQLQRQGYSKDQAFIKRVIATPGDVVAVHDGQVFVNDQPQAEPYILDPPRYDWGPYVVPGQAVLVFGDNRNDSNDSHVWGFLPQKNIIGRAWIRFWPRDRWGLVS</sequence>
<dbReference type="PROSITE" id="PS00501">
    <property type="entry name" value="SPASE_I_1"/>
    <property type="match status" value="1"/>
</dbReference>
<keyword evidence="8" id="KW-0812">Transmembrane</keyword>
<comment type="similarity">
    <text evidence="3 9">Belongs to the peptidase S26 family.</text>
</comment>
<feature type="domain" description="Peptidase S26" evidence="10">
    <location>
        <begin position="22"/>
        <end position="180"/>
    </location>
</feature>